<evidence type="ECO:0000313" key="2">
    <source>
        <dbReference type="EMBL" id="MDT0455507.1"/>
    </source>
</evidence>
<gene>
    <name evidence="2" type="ORF">RM550_07105</name>
</gene>
<dbReference type="RefSeq" id="WP_311622839.1">
    <property type="nucleotide sequence ID" value="NZ_JAVRFE010000006.1"/>
</dbReference>
<feature type="region of interest" description="Disordered" evidence="1">
    <location>
        <begin position="1"/>
        <end position="78"/>
    </location>
</feature>
<accession>A0ABU2T2Q7</accession>
<protein>
    <submittedName>
        <fullName evidence="2">Uncharacterized protein</fullName>
    </submittedName>
</protein>
<dbReference type="EMBL" id="JAVRFE010000006">
    <property type="protein sequence ID" value="MDT0455507.1"/>
    <property type="molecule type" value="Genomic_DNA"/>
</dbReference>
<organism evidence="2 3">
    <name type="scientific">Streptomyces mooreae</name>
    <dbReference type="NCBI Taxonomy" id="3075523"/>
    <lineage>
        <taxon>Bacteria</taxon>
        <taxon>Bacillati</taxon>
        <taxon>Actinomycetota</taxon>
        <taxon>Actinomycetes</taxon>
        <taxon>Kitasatosporales</taxon>
        <taxon>Streptomycetaceae</taxon>
        <taxon>Streptomyces</taxon>
    </lineage>
</organism>
<evidence type="ECO:0000256" key="1">
    <source>
        <dbReference type="SAM" id="MobiDB-lite"/>
    </source>
</evidence>
<proteinExistence type="predicted"/>
<name>A0ABU2T2Q7_9ACTN</name>
<keyword evidence="3" id="KW-1185">Reference proteome</keyword>
<sequence length="139" mass="14889">MDASPAEQHCPGRRGDGTDSATAYAHSTNHRNIRGLTMYQPLDASPPRRSPDRTAAAGAPPSRCPAAAAKDPTPCEGSRDAATIVDRQGREVAGCVHHCARLLAGLEGARVHPFVPTRQALDIYSRARELPPFAWEIGR</sequence>
<dbReference type="Proteomes" id="UP001180551">
    <property type="component" value="Unassembled WGS sequence"/>
</dbReference>
<comment type="caution">
    <text evidence="2">The sequence shown here is derived from an EMBL/GenBank/DDBJ whole genome shotgun (WGS) entry which is preliminary data.</text>
</comment>
<reference evidence="2" key="1">
    <citation type="submission" date="2024-05" db="EMBL/GenBank/DDBJ databases">
        <title>30 novel species of actinomycetes from the DSMZ collection.</title>
        <authorList>
            <person name="Nouioui I."/>
        </authorList>
    </citation>
    <scope>NUCLEOTIDE SEQUENCE</scope>
    <source>
        <strain evidence="2">DSM 41527</strain>
    </source>
</reference>
<evidence type="ECO:0000313" key="3">
    <source>
        <dbReference type="Proteomes" id="UP001180551"/>
    </source>
</evidence>